<dbReference type="PATRIC" id="fig|1348774.3.peg.1264"/>
<keyword evidence="4 6" id="KW-1133">Transmembrane helix</keyword>
<name>A0A0G3XH11_9SPHN</name>
<dbReference type="GO" id="GO:0005886">
    <property type="term" value="C:plasma membrane"/>
    <property type="evidence" value="ECO:0007669"/>
    <property type="project" value="TreeGrafter"/>
</dbReference>
<dbReference type="AlphaFoldDB" id="A0A0G3XH11"/>
<dbReference type="KEGG" id="cna:AB433_06020"/>
<feature type="transmembrane region" description="Helical" evidence="6">
    <location>
        <begin position="360"/>
        <end position="383"/>
    </location>
</feature>
<proteinExistence type="inferred from homology"/>
<evidence type="ECO:0000256" key="5">
    <source>
        <dbReference type="ARBA" id="ARBA00023136"/>
    </source>
</evidence>
<evidence type="ECO:0000256" key="4">
    <source>
        <dbReference type="ARBA" id="ARBA00022989"/>
    </source>
</evidence>
<feature type="transmembrane region" description="Helical" evidence="6">
    <location>
        <begin position="171"/>
        <end position="196"/>
    </location>
</feature>
<reference evidence="7 8" key="1">
    <citation type="submission" date="2015-06" db="EMBL/GenBank/DDBJ databases">
        <authorList>
            <person name="Zeng Y."/>
            <person name="Huang Y."/>
        </authorList>
    </citation>
    <scope>NUCLEOTIDE SEQUENCE [LARGE SCALE GENOMIC DNA]</scope>
    <source>
        <strain evidence="7 8">PQ-2</strain>
    </source>
</reference>
<dbReference type="InterPro" id="IPR002528">
    <property type="entry name" value="MATE_fam"/>
</dbReference>
<keyword evidence="5 6" id="KW-0472">Membrane</keyword>
<feature type="transmembrane region" description="Helical" evidence="6">
    <location>
        <begin position="254"/>
        <end position="273"/>
    </location>
</feature>
<sequence length="461" mass="47512">MSRHATAMSVAPAPLTRRAIFAQAWPIMVGQATVPLVGIVDTLVVGRTGDAAALAGVALGATIINLVFWSFGFLRMGLTGLVAQADGGGARREVEALLFRGIGIGFALGLALFALHVPITALALAMMSGGTQVSGEASAYVSARFFGAPAALAVYAMTGWLLGLGRTRDALLLQIVMNLANAGFDVALVWGAGLGAGGIGAGTAGAEWLALITGLAICSRIAGVGPLALLRRTPRADLLDPEALRRLFAVNRDLMIRTIALLFAFTWLANAGARLGATTLAANHVLLQFVSVSAFVLDAFAFTAEARVGQAIGAGSRERFLRSVRLTSEFAIAGGLVLAAIYWLAGGTVINLIVTDPATASIAVAFLPFAALIPLIGAPSWMLDGVFIGATQGKALRNAAVLTTALYVALDLTLRQTGNIGVWIAFTTTYLLRAATLGAYIPGLMRSIDGKDILANSASAP</sequence>
<feature type="transmembrane region" description="Helical" evidence="6">
    <location>
        <begin position="330"/>
        <end position="354"/>
    </location>
</feature>
<evidence type="ECO:0000256" key="3">
    <source>
        <dbReference type="ARBA" id="ARBA00022692"/>
    </source>
</evidence>
<feature type="transmembrane region" description="Helical" evidence="6">
    <location>
        <begin position="52"/>
        <end position="76"/>
    </location>
</feature>
<dbReference type="PANTHER" id="PTHR42893:SF46">
    <property type="entry name" value="PROTEIN DETOXIFICATION 44, CHLOROPLASTIC"/>
    <property type="match status" value="1"/>
</dbReference>
<feature type="transmembrane region" description="Helical" evidence="6">
    <location>
        <begin position="97"/>
        <end position="125"/>
    </location>
</feature>
<feature type="transmembrane region" description="Helical" evidence="6">
    <location>
        <begin position="145"/>
        <end position="164"/>
    </location>
</feature>
<evidence type="ECO:0000313" key="7">
    <source>
        <dbReference type="EMBL" id="AKM09638.1"/>
    </source>
</evidence>
<dbReference type="GO" id="GO:0015297">
    <property type="term" value="F:antiporter activity"/>
    <property type="evidence" value="ECO:0007669"/>
    <property type="project" value="InterPro"/>
</dbReference>
<comment type="similarity">
    <text evidence="2">Belongs to the multi antimicrobial extrusion (MATE) (TC 2.A.66.1) family.</text>
</comment>
<protein>
    <submittedName>
        <fullName evidence="7">Multidrug transporter</fullName>
    </submittedName>
</protein>
<dbReference type="PANTHER" id="PTHR42893">
    <property type="entry name" value="PROTEIN DETOXIFICATION 44, CHLOROPLASTIC-RELATED"/>
    <property type="match status" value="1"/>
</dbReference>
<dbReference type="Pfam" id="PF01554">
    <property type="entry name" value="MatE"/>
    <property type="match status" value="2"/>
</dbReference>
<accession>A0A0G3XH11</accession>
<comment type="subcellular location">
    <subcellularLocation>
        <location evidence="1">Membrane</location>
        <topology evidence="1">Multi-pass membrane protein</topology>
    </subcellularLocation>
</comment>
<dbReference type="NCBIfam" id="TIGR00797">
    <property type="entry name" value="matE"/>
    <property type="match status" value="1"/>
</dbReference>
<feature type="transmembrane region" description="Helical" evidence="6">
    <location>
        <begin position="208"/>
        <end position="230"/>
    </location>
</feature>
<keyword evidence="8" id="KW-1185">Reference proteome</keyword>
<dbReference type="EMBL" id="CP011770">
    <property type="protein sequence ID" value="AKM09638.1"/>
    <property type="molecule type" value="Genomic_DNA"/>
</dbReference>
<keyword evidence="3 6" id="KW-0812">Transmembrane</keyword>
<evidence type="ECO:0000313" key="8">
    <source>
        <dbReference type="Proteomes" id="UP000035287"/>
    </source>
</evidence>
<evidence type="ECO:0000256" key="6">
    <source>
        <dbReference type="SAM" id="Phobius"/>
    </source>
</evidence>
<feature type="transmembrane region" description="Helical" evidence="6">
    <location>
        <begin position="420"/>
        <end position="441"/>
    </location>
</feature>
<gene>
    <name evidence="7" type="ORF">AB433_06020</name>
</gene>
<dbReference type="Proteomes" id="UP000035287">
    <property type="component" value="Chromosome"/>
</dbReference>
<dbReference type="GO" id="GO:0042910">
    <property type="term" value="F:xenobiotic transmembrane transporter activity"/>
    <property type="evidence" value="ECO:0007669"/>
    <property type="project" value="InterPro"/>
</dbReference>
<dbReference type="STRING" id="1348774.AB433_06020"/>
<evidence type="ECO:0000256" key="1">
    <source>
        <dbReference type="ARBA" id="ARBA00004141"/>
    </source>
</evidence>
<dbReference type="CDD" id="cd13136">
    <property type="entry name" value="MATE_DinF_like"/>
    <property type="match status" value="1"/>
</dbReference>
<dbReference type="InterPro" id="IPR044644">
    <property type="entry name" value="DinF-like"/>
</dbReference>
<organism evidence="7 8">
    <name type="scientific">Croceicoccus naphthovorans</name>
    <dbReference type="NCBI Taxonomy" id="1348774"/>
    <lineage>
        <taxon>Bacteria</taxon>
        <taxon>Pseudomonadati</taxon>
        <taxon>Pseudomonadota</taxon>
        <taxon>Alphaproteobacteria</taxon>
        <taxon>Sphingomonadales</taxon>
        <taxon>Erythrobacteraceae</taxon>
        <taxon>Croceicoccus</taxon>
    </lineage>
</organism>
<feature type="transmembrane region" description="Helical" evidence="6">
    <location>
        <begin position="20"/>
        <end position="40"/>
    </location>
</feature>
<evidence type="ECO:0000256" key="2">
    <source>
        <dbReference type="ARBA" id="ARBA00010199"/>
    </source>
</evidence>